<dbReference type="Gene3D" id="2.115.10.20">
    <property type="entry name" value="Glycosyl hydrolase domain, family 43"/>
    <property type="match status" value="2"/>
</dbReference>
<dbReference type="EMBL" id="BAAAWD010000031">
    <property type="protein sequence ID" value="GAA3041193.1"/>
    <property type="molecule type" value="Genomic_DNA"/>
</dbReference>
<gene>
    <name evidence="2" type="ORF">GCM10017559_82380</name>
</gene>
<name>A0ABP6LEG3_9ACTN</name>
<sequence length="349" mass="37301">MQAKGPPMSEPLLDRRGLLRAVAGAGVAGIAGTAGGLLLPGTASARTGTAARAVLAPAGFPDYRYIGTAFDKAALRYNPTNELIFPCVRGMYDKIARPLGRYHLYYAPHDAPGGICLAYGDALGGRFTEYPNNPVISNVWAPHYSVSHVSSPHMIWNAAERRFLMYFHGENNTTRLALSPDGVTFTYHGVVLTTAMIPGSTETSYARVFEHAVPGLGNRYVMVFMGVTGGKRKIFWGWSSDGRSWAFDPSPLVSPGGDGQSDLSGPSLLKRNGTTYVVYHGNSGNMFLTEVGNAFDREVHLGVFHRPLAGAPDNGRSAAPSFGTDGGVEYMFYEAGQRSGSTIAVARAV</sequence>
<reference evidence="3" key="1">
    <citation type="journal article" date="2019" name="Int. J. Syst. Evol. Microbiol.">
        <title>The Global Catalogue of Microorganisms (GCM) 10K type strain sequencing project: providing services to taxonomists for standard genome sequencing and annotation.</title>
        <authorList>
            <consortium name="The Broad Institute Genomics Platform"/>
            <consortium name="The Broad Institute Genome Sequencing Center for Infectious Disease"/>
            <person name="Wu L."/>
            <person name="Ma J."/>
        </authorList>
    </citation>
    <scope>NUCLEOTIDE SEQUENCE [LARGE SCALE GENOMIC DNA]</scope>
    <source>
        <strain evidence="3">JCM 3106</strain>
    </source>
</reference>
<comment type="caution">
    <text evidence="2">The sequence shown here is derived from an EMBL/GenBank/DDBJ whole genome shotgun (WGS) entry which is preliminary data.</text>
</comment>
<organism evidence="2 3">
    <name type="scientific">Streptosporangium longisporum</name>
    <dbReference type="NCBI Taxonomy" id="46187"/>
    <lineage>
        <taxon>Bacteria</taxon>
        <taxon>Bacillati</taxon>
        <taxon>Actinomycetota</taxon>
        <taxon>Actinomycetes</taxon>
        <taxon>Streptosporangiales</taxon>
        <taxon>Streptosporangiaceae</taxon>
        <taxon>Streptosporangium</taxon>
    </lineage>
</organism>
<protein>
    <submittedName>
        <fullName evidence="2">Twin-arginine translocation signal domain-containing protein</fullName>
    </submittedName>
</protein>
<keyword evidence="1" id="KW-1133">Transmembrane helix</keyword>
<keyword evidence="1" id="KW-0812">Transmembrane</keyword>
<accession>A0ABP6LEG3</accession>
<feature type="transmembrane region" description="Helical" evidence="1">
    <location>
        <begin position="21"/>
        <end position="39"/>
    </location>
</feature>
<evidence type="ECO:0000256" key="1">
    <source>
        <dbReference type="SAM" id="Phobius"/>
    </source>
</evidence>
<dbReference type="Proteomes" id="UP001499930">
    <property type="component" value="Unassembled WGS sequence"/>
</dbReference>
<proteinExistence type="predicted"/>
<dbReference type="PROSITE" id="PS51318">
    <property type="entry name" value="TAT"/>
    <property type="match status" value="1"/>
</dbReference>
<dbReference type="SUPFAM" id="SSF75005">
    <property type="entry name" value="Arabinanase/levansucrase/invertase"/>
    <property type="match status" value="1"/>
</dbReference>
<keyword evidence="1" id="KW-0472">Membrane</keyword>
<dbReference type="InterPro" id="IPR023296">
    <property type="entry name" value="Glyco_hydro_beta-prop_sf"/>
</dbReference>
<evidence type="ECO:0000313" key="3">
    <source>
        <dbReference type="Proteomes" id="UP001499930"/>
    </source>
</evidence>
<keyword evidence="3" id="KW-1185">Reference proteome</keyword>
<evidence type="ECO:0000313" key="2">
    <source>
        <dbReference type="EMBL" id="GAA3041193.1"/>
    </source>
</evidence>
<dbReference type="InterPro" id="IPR006311">
    <property type="entry name" value="TAT_signal"/>
</dbReference>